<accession>A0A1I3MT89</accession>
<keyword evidence="5" id="KW-1185">Reference proteome</keyword>
<dbReference type="Gene3D" id="3.40.50.150">
    <property type="entry name" value="Vaccinia Virus protein VP39"/>
    <property type="match status" value="1"/>
</dbReference>
<keyword evidence="1 4" id="KW-0808">Transferase</keyword>
<dbReference type="GO" id="GO:0008170">
    <property type="term" value="F:N-methyltransferase activity"/>
    <property type="evidence" value="ECO:0007669"/>
    <property type="project" value="UniProtKB-ARBA"/>
</dbReference>
<dbReference type="Proteomes" id="UP000199110">
    <property type="component" value="Unassembled WGS sequence"/>
</dbReference>
<dbReference type="PANTHER" id="PTHR47739:SF1">
    <property type="entry name" value="TRNA1(VAL) (ADENINE(37)-N6)-METHYLTRANSFERASE"/>
    <property type="match status" value="1"/>
</dbReference>
<keyword evidence="1 4" id="KW-0489">Methyltransferase</keyword>
<sequence>MNDAPALTRDAFLGGRLQLWQPARGFRAGSDAVLVAAACPAVAGQSVLDLGCGVGAAMYCLAARIPGLSLTGVERDGATADLARRNGPADVVTGDIFDSLPTLKRSFDHVICNPPYFPAGAGSAAQDTSRETALRETEAGAVSLWAQAACRRVTMKGSVTFILRADRLADVLTPMAERLGGLIVLPIAGRAGTPANRVILQGRKGARAPLRLLPPFVLHEGAAHTGDRDSHTDAAQAVLRHAEALPLS</sequence>
<reference evidence="4 5" key="1">
    <citation type="submission" date="2016-10" db="EMBL/GenBank/DDBJ databases">
        <authorList>
            <person name="de Groot N.N."/>
        </authorList>
    </citation>
    <scope>NUCLEOTIDE SEQUENCE [LARGE SCALE GENOMIC DNA]</scope>
    <source>
        <strain evidence="4 5">DSM 19073</strain>
    </source>
</reference>
<feature type="domain" description="Methyltransferase small" evidence="3">
    <location>
        <begin position="39"/>
        <end position="117"/>
    </location>
</feature>
<dbReference type="InterPro" id="IPR002052">
    <property type="entry name" value="DNA_methylase_N6_adenine_CS"/>
</dbReference>
<dbReference type="SUPFAM" id="SSF53335">
    <property type="entry name" value="S-adenosyl-L-methionine-dependent methyltransferases"/>
    <property type="match status" value="1"/>
</dbReference>
<evidence type="ECO:0000313" key="5">
    <source>
        <dbReference type="Proteomes" id="UP000199110"/>
    </source>
</evidence>
<dbReference type="PANTHER" id="PTHR47739">
    <property type="entry name" value="TRNA1(VAL) (ADENINE(37)-N6)-METHYLTRANSFERASE"/>
    <property type="match status" value="1"/>
</dbReference>
<evidence type="ECO:0000256" key="1">
    <source>
        <dbReference type="ARBA" id="ARBA00022603"/>
    </source>
</evidence>
<keyword evidence="2" id="KW-0949">S-adenosyl-L-methionine</keyword>
<dbReference type="Pfam" id="PF05175">
    <property type="entry name" value="MTS"/>
    <property type="match status" value="1"/>
</dbReference>
<dbReference type="InterPro" id="IPR050210">
    <property type="entry name" value="tRNA_Adenine-N(6)_MTase"/>
</dbReference>
<gene>
    <name evidence="4" type="ORF">SAMN04488095_1945</name>
</gene>
<dbReference type="PROSITE" id="PS00092">
    <property type="entry name" value="N6_MTASE"/>
    <property type="match status" value="1"/>
</dbReference>
<dbReference type="STRING" id="390807.SAMN04488095_1945"/>
<protein>
    <submittedName>
        <fullName evidence="4">tRNA1(Val) A37 N6-methylase TrmN6</fullName>
    </submittedName>
</protein>
<dbReference type="InterPro" id="IPR007848">
    <property type="entry name" value="Small_mtfrase_dom"/>
</dbReference>
<dbReference type="AlphaFoldDB" id="A0A1I3MT89"/>
<dbReference type="OrthoDB" id="5489421at2"/>
<dbReference type="GO" id="GO:0008757">
    <property type="term" value="F:S-adenosylmethionine-dependent methyltransferase activity"/>
    <property type="evidence" value="ECO:0007669"/>
    <property type="project" value="UniProtKB-ARBA"/>
</dbReference>
<name>A0A1I3MT89_9RHOB</name>
<dbReference type="RefSeq" id="WP_092779678.1">
    <property type="nucleotide sequence ID" value="NZ_FORA01000002.1"/>
</dbReference>
<evidence type="ECO:0000313" key="4">
    <source>
        <dbReference type="EMBL" id="SFJ00010.1"/>
    </source>
</evidence>
<dbReference type="GO" id="GO:0003676">
    <property type="term" value="F:nucleic acid binding"/>
    <property type="evidence" value="ECO:0007669"/>
    <property type="project" value="InterPro"/>
</dbReference>
<dbReference type="GO" id="GO:0032259">
    <property type="term" value="P:methylation"/>
    <property type="evidence" value="ECO:0007669"/>
    <property type="project" value="UniProtKB-KW"/>
</dbReference>
<evidence type="ECO:0000259" key="3">
    <source>
        <dbReference type="Pfam" id="PF05175"/>
    </source>
</evidence>
<dbReference type="EMBL" id="FORA01000002">
    <property type="protein sequence ID" value="SFJ00010.1"/>
    <property type="molecule type" value="Genomic_DNA"/>
</dbReference>
<dbReference type="InterPro" id="IPR029063">
    <property type="entry name" value="SAM-dependent_MTases_sf"/>
</dbReference>
<proteinExistence type="predicted"/>
<organism evidence="4 5">
    <name type="scientific">Jannaschia pohangensis</name>
    <dbReference type="NCBI Taxonomy" id="390807"/>
    <lineage>
        <taxon>Bacteria</taxon>
        <taxon>Pseudomonadati</taxon>
        <taxon>Pseudomonadota</taxon>
        <taxon>Alphaproteobacteria</taxon>
        <taxon>Rhodobacterales</taxon>
        <taxon>Roseobacteraceae</taxon>
        <taxon>Jannaschia</taxon>
    </lineage>
</organism>
<dbReference type="CDD" id="cd02440">
    <property type="entry name" value="AdoMet_MTases"/>
    <property type="match status" value="1"/>
</dbReference>
<evidence type="ECO:0000256" key="2">
    <source>
        <dbReference type="ARBA" id="ARBA00022691"/>
    </source>
</evidence>